<keyword evidence="1" id="KW-0732">Signal</keyword>
<evidence type="ECO:0000313" key="3">
    <source>
        <dbReference type="EMBL" id="TQF07632.1"/>
    </source>
</evidence>
<proteinExistence type="predicted"/>
<keyword evidence="4" id="KW-1185">Reference proteome</keyword>
<dbReference type="CDD" id="cd02619">
    <property type="entry name" value="Peptidase_C1"/>
    <property type="match status" value="1"/>
</dbReference>
<dbReference type="InterPro" id="IPR025660">
    <property type="entry name" value="Pept_his_AS"/>
</dbReference>
<reference evidence="3 4" key="1">
    <citation type="submission" date="2019-06" db="EMBL/GenBank/DDBJ databases">
        <title>Description of Kitasatospora acidophila sp. nov. isolated from pine grove soil, and reclassification of Streptomyces novaecaesareae to Kitasatospora novaeceasareae comb. nov.</title>
        <authorList>
            <person name="Kim M.J."/>
        </authorList>
    </citation>
    <scope>NUCLEOTIDE SEQUENCE [LARGE SCALE GENOMIC DNA]</scope>
    <source>
        <strain evidence="3 4">MMS16-CNU292</strain>
    </source>
</reference>
<dbReference type="AlphaFoldDB" id="A0A540WFA1"/>
<evidence type="ECO:0000313" key="4">
    <source>
        <dbReference type="Proteomes" id="UP000319103"/>
    </source>
</evidence>
<dbReference type="GO" id="GO:0006508">
    <property type="term" value="P:proteolysis"/>
    <property type="evidence" value="ECO:0007669"/>
    <property type="project" value="InterPro"/>
</dbReference>
<feature type="signal peptide" evidence="1">
    <location>
        <begin position="1"/>
        <end position="18"/>
    </location>
</feature>
<evidence type="ECO:0000256" key="1">
    <source>
        <dbReference type="SAM" id="SignalP"/>
    </source>
</evidence>
<dbReference type="Proteomes" id="UP000319103">
    <property type="component" value="Unassembled WGS sequence"/>
</dbReference>
<accession>A0A540WFA1</accession>
<sequence length="243" mass="25458">MRAAATTDLSAIAPFAHAAAAPASADLSQYALAPGDQGQVGSCVTWATGYTGYGILMNEQGISGSPMAPMFIYSQIAQGNDTGTYASVALPMEQQQGIDTKSDYWQGDFDFTTQPDDNERSSAAGYKLSGFTELPTSGSAARSAIENAISKGMPVPIGFSVHQSFMDLDAQSASDYSYTPGDSGSDPIVGGHEVTIVGYNDKGVRIENSWGSSWGDGGFVNVPWSFFNTGDVDEIHAMGKLVS</sequence>
<dbReference type="EMBL" id="VIGB01000003">
    <property type="protein sequence ID" value="TQF07632.1"/>
    <property type="molecule type" value="Genomic_DNA"/>
</dbReference>
<evidence type="ECO:0000259" key="2">
    <source>
        <dbReference type="SMART" id="SM00645"/>
    </source>
</evidence>
<feature type="domain" description="Peptidase C1A papain C-terminal" evidence="2">
    <location>
        <begin position="21"/>
        <end position="241"/>
    </location>
</feature>
<dbReference type="Pfam" id="PF00112">
    <property type="entry name" value="Peptidase_C1"/>
    <property type="match status" value="1"/>
</dbReference>
<dbReference type="InterPro" id="IPR038765">
    <property type="entry name" value="Papain-like_cys_pep_sf"/>
</dbReference>
<dbReference type="OrthoDB" id="5289073at2"/>
<dbReference type="SUPFAM" id="SSF54001">
    <property type="entry name" value="Cysteine proteinases"/>
    <property type="match status" value="1"/>
</dbReference>
<dbReference type="InterPro" id="IPR000668">
    <property type="entry name" value="Peptidase_C1A_C"/>
</dbReference>
<dbReference type="SMART" id="SM00645">
    <property type="entry name" value="Pept_C1"/>
    <property type="match status" value="1"/>
</dbReference>
<feature type="chain" id="PRO_5021947773" evidence="1">
    <location>
        <begin position="19"/>
        <end position="243"/>
    </location>
</feature>
<gene>
    <name evidence="3" type="ORF">E6W39_28735</name>
</gene>
<dbReference type="PROSITE" id="PS00639">
    <property type="entry name" value="THIOL_PROTEASE_HIS"/>
    <property type="match status" value="1"/>
</dbReference>
<dbReference type="Gene3D" id="3.90.70.10">
    <property type="entry name" value="Cysteine proteinases"/>
    <property type="match status" value="1"/>
</dbReference>
<organism evidence="3 4">
    <name type="scientific">Kitasatospora acidiphila</name>
    <dbReference type="NCBI Taxonomy" id="2567942"/>
    <lineage>
        <taxon>Bacteria</taxon>
        <taxon>Bacillati</taxon>
        <taxon>Actinomycetota</taxon>
        <taxon>Actinomycetes</taxon>
        <taxon>Kitasatosporales</taxon>
        <taxon>Streptomycetaceae</taxon>
        <taxon>Kitasatospora</taxon>
    </lineage>
</organism>
<dbReference type="GO" id="GO:0008234">
    <property type="term" value="F:cysteine-type peptidase activity"/>
    <property type="evidence" value="ECO:0007669"/>
    <property type="project" value="InterPro"/>
</dbReference>
<comment type="caution">
    <text evidence="3">The sequence shown here is derived from an EMBL/GenBank/DDBJ whole genome shotgun (WGS) entry which is preliminary data.</text>
</comment>
<name>A0A540WFA1_9ACTN</name>
<protein>
    <submittedName>
        <fullName evidence="3">C1 family peptidase</fullName>
    </submittedName>
</protein>